<evidence type="ECO:0000313" key="3">
    <source>
        <dbReference type="Proteomes" id="UP001499988"/>
    </source>
</evidence>
<organism evidence="2 3">
    <name type="scientific">Ferrimonas pelagia</name>
    <dbReference type="NCBI Taxonomy" id="1177826"/>
    <lineage>
        <taxon>Bacteria</taxon>
        <taxon>Pseudomonadati</taxon>
        <taxon>Pseudomonadota</taxon>
        <taxon>Gammaproteobacteria</taxon>
        <taxon>Alteromonadales</taxon>
        <taxon>Ferrimonadaceae</taxon>
        <taxon>Ferrimonas</taxon>
    </lineage>
</organism>
<evidence type="ECO:0000313" key="2">
    <source>
        <dbReference type="EMBL" id="GAA4871480.1"/>
    </source>
</evidence>
<evidence type="ECO:0000259" key="1">
    <source>
        <dbReference type="PROSITE" id="PS51704"/>
    </source>
</evidence>
<dbReference type="EMBL" id="BAABJZ010000002">
    <property type="protein sequence ID" value="GAA4871480.1"/>
    <property type="molecule type" value="Genomic_DNA"/>
</dbReference>
<proteinExistence type="predicted"/>
<dbReference type="PANTHER" id="PTHR46211:SF1">
    <property type="entry name" value="GLYCEROPHOSPHODIESTER PHOSPHODIESTERASE, CYTOPLASMIC"/>
    <property type="match status" value="1"/>
</dbReference>
<accession>A0ABP9E8D3</accession>
<dbReference type="PANTHER" id="PTHR46211">
    <property type="entry name" value="GLYCEROPHOSPHORYL DIESTER PHOSPHODIESTERASE"/>
    <property type="match status" value="1"/>
</dbReference>
<name>A0ABP9E8D3_9GAMM</name>
<dbReference type="InterPro" id="IPR030395">
    <property type="entry name" value="GP_PDE_dom"/>
</dbReference>
<dbReference type="PROSITE" id="PS51704">
    <property type="entry name" value="GP_PDE"/>
    <property type="match status" value="1"/>
</dbReference>
<keyword evidence="3" id="KW-1185">Reference proteome</keyword>
<dbReference type="InterPro" id="IPR017946">
    <property type="entry name" value="PLC-like_Pdiesterase_TIM-brl"/>
</dbReference>
<feature type="domain" description="GP-PDE" evidence="1">
    <location>
        <begin position="1"/>
        <end position="228"/>
    </location>
</feature>
<dbReference type="RefSeq" id="WP_345332049.1">
    <property type="nucleotide sequence ID" value="NZ_BAABJZ010000002.1"/>
</dbReference>
<sequence length="240" mass="26225">MRIIAHRGASGEAPENTLTAMDLAIEQDACAIELDVHQLEGTLVVLHDRYLNKTTSGSGLLSDSSLDVLSTLDAGEGQRVPTLWQVLERIGGRCDLNIELKGMGTVEPLLALLQRAEAELGYRPEQFLISSFHHPMLAQLKRQRPALKIGALTACCPLNYAEFATALGAFSVHMDVDFADPAFIADAKARGLKIYVYTVDHAPDLLRLDALGVDGIFSNYPGRSRARLNAPRHQPGQVWQ</sequence>
<dbReference type="CDD" id="cd08556">
    <property type="entry name" value="GDPD"/>
    <property type="match status" value="1"/>
</dbReference>
<reference evidence="3" key="1">
    <citation type="journal article" date="2019" name="Int. J. Syst. Evol. Microbiol.">
        <title>The Global Catalogue of Microorganisms (GCM) 10K type strain sequencing project: providing services to taxonomists for standard genome sequencing and annotation.</title>
        <authorList>
            <consortium name="The Broad Institute Genomics Platform"/>
            <consortium name="The Broad Institute Genome Sequencing Center for Infectious Disease"/>
            <person name="Wu L."/>
            <person name="Ma J."/>
        </authorList>
    </citation>
    <scope>NUCLEOTIDE SEQUENCE [LARGE SCALE GENOMIC DNA]</scope>
    <source>
        <strain evidence="3">JCM 18401</strain>
    </source>
</reference>
<comment type="caution">
    <text evidence="2">The sequence shown here is derived from an EMBL/GenBank/DDBJ whole genome shotgun (WGS) entry which is preliminary data.</text>
</comment>
<gene>
    <name evidence="2" type="ORF">GCM10023333_00340</name>
</gene>
<dbReference type="SUPFAM" id="SSF51695">
    <property type="entry name" value="PLC-like phosphodiesterases"/>
    <property type="match status" value="1"/>
</dbReference>
<dbReference type="Proteomes" id="UP001499988">
    <property type="component" value="Unassembled WGS sequence"/>
</dbReference>
<protein>
    <submittedName>
        <fullName evidence="2">Glycerophosphodiester phosphodiesterase</fullName>
    </submittedName>
</protein>
<dbReference type="Gene3D" id="3.20.20.190">
    <property type="entry name" value="Phosphatidylinositol (PI) phosphodiesterase"/>
    <property type="match status" value="1"/>
</dbReference>
<dbReference type="Pfam" id="PF03009">
    <property type="entry name" value="GDPD"/>
    <property type="match status" value="1"/>
</dbReference>